<dbReference type="OrthoDB" id="7161229at2"/>
<dbReference type="STRING" id="1123272.SAMN02745824_3217"/>
<keyword evidence="4" id="KW-1185">Reference proteome</keyword>
<dbReference type="RefSeq" id="WP_074206120.1">
    <property type="nucleotide sequence ID" value="NZ_FSQW01000002.1"/>
</dbReference>
<dbReference type="EMBL" id="FSQW01000002">
    <property type="protein sequence ID" value="SIO17164.1"/>
    <property type="molecule type" value="Genomic_DNA"/>
</dbReference>
<keyword evidence="3" id="KW-0131">Cell cycle</keyword>
<keyword evidence="2" id="KW-0472">Membrane</keyword>
<evidence type="ECO:0000256" key="1">
    <source>
        <dbReference type="SAM" id="MobiDB-lite"/>
    </source>
</evidence>
<feature type="compositionally biased region" description="Basic and acidic residues" evidence="1">
    <location>
        <begin position="128"/>
        <end position="142"/>
    </location>
</feature>
<reference evidence="4" key="1">
    <citation type="submission" date="2016-11" db="EMBL/GenBank/DDBJ databases">
        <authorList>
            <person name="Varghese N."/>
            <person name="Submissions S."/>
        </authorList>
    </citation>
    <scope>NUCLEOTIDE SEQUENCE [LARGE SCALE GENOMIC DNA]</scope>
    <source>
        <strain evidence="4">DSM 22363</strain>
    </source>
</reference>
<name>A0A1N6HBG7_9SPHN</name>
<dbReference type="AlphaFoldDB" id="A0A1N6HBG7"/>
<keyword evidence="2" id="KW-1133">Transmembrane helix</keyword>
<gene>
    <name evidence="3" type="ORF">SAMN02745824_3217</name>
</gene>
<dbReference type="Proteomes" id="UP000185192">
    <property type="component" value="Unassembled WGS sequence"/>
</dbReference>
<feature type="compositionally biased region" description="Basic and acidic residues" evidence="1">
    <location>
        <begin position="105"/>
        <end position="118"/>
    </location>
</feature>
<proteinExistence type="predicted"/>
<feature type="region of interest" description="Disordered" evidence="1">
    <location>
        <begin position="50"/>
        <end position="142"/>
    </location>
</feature>
<keyword evidence="3" id="KW-0132">Cell division</keyword>
<accession>A0A1N6HBG7</accession>
<organism evidence="3 4">
    <name type="scientific">Parasphingorhabdus marina DSM 22363</name>
    <dbReference type="NCBI Taxonomy" id="1123272"/>
    <lineage>
        <taxon>Bacteria</taxon>
        <taxon>Pseudomonadati</taxon>
        <taxon>Pseudomonadota</taxon>
        <taxon>Alphaproteobacteria</taxon>
        <taxon>Sphingomonadales</taxon>
        <taxon>Sphingomonadaceae</taxon>
        <taxon>Parasphingorhabdus</taxon>
    </lineage>
</organism>
<keyword evidence="2" id="KW-0812">Transmembrane</keyword>
<dbReference type="GO" id="GO:0051301">
    <property type="term" value="P:cell division"/>
    <property type="evidence" value="ECO:0007669"/>
    <property type="project" value="UniProtKB-KW"/>
</dbReference>
<sequence>MERAEKIGLGVAAGGHIALIGVLSFSLLGGPDDSFRTKPIEVMIADEVGLESAAPDPAKLPPATSVAPELGPPDPAELTEPDPAELTELPDVRPTPPREQPAARPRPEPKVAAREKPRTKTPPKAKPKPADKPRGSRLGKDFLKGVTDTASTSRNQNIAAEKASPAAVASLQRAVLAQLKPHWQSLAPTGADAELLRTVVRFQLDRQGNVVGRPTIVNTSGKTASNAPQAALHGERAVAAVRRAAPFDLPEKFYDSWKDLQANFDKRLAL</sequence>
<evidence type="ECO:0000256" key="2">
    <source>
        <dbReference type="SAM" id="Phobius"/>
    </source>
</evidence>
<dbReference type="Gene3D" id="3.30.1150.10">
    <property type="match status" value="1"/>
</dbReference>
<evidence type="ECO:0000313" key="3">
    <source>
        <dbReference type="EMBL" id="SIO17164.1"/>
    </source>
</evidence>
<evidence type="ECO:0000313" key="4">
    <source>
        <dbReference type="Proteomes" id="UP000185192"/>
    </source>
</evidence>
<protein>
    <submittedName>
        <fullName evidence="3">Cell division and transport-associated protein TolA</fullName>
    </submittedName>
</protein>
<feature type="transmembrane region" description="Helical" evidence="2">
    <location>
        <begin position="7"/>
        <end position="28"/>
    </location>
</feature>
<dbReference type="SUPFAM" id="SSF74653">
    <property type="entry name" value="TolA/TonB C-terminal domain"/>
    <property type="match status" value="1"/>
</dbReference>